<gene>
    <name evidence="1" type="ORF">BDR25DRAFT_394777</name>
</gene>
<comment type="caution">
    <text evidence="1">The sequence shown here is derived from an EMBL/GenBank/DDBJ whole genome shotgun (WGS) entry which is preliminary data.</text>
</comment>
<organism evidence="1 2">
    <name type="scientific">Lindgomyces ingoldianus</name>
    <dbReference type="NCBI Taxonomy" id="673940"/>
    <lineage>
        <taxon>Eukaryota</taxon>
        <taxon>Fungi</taxon>
        <taxon>Dikarya</taxon>
        <taxon>Ascomycota</taxon>
        <taxon>Pezizomycotina</taxon>
        <taxon>Dothideomycetes</taxon>
        <taxon>Pleosporomycetidae</taxon>
        <taxon>Pleosporales</taxon>
        <taxon>Lindgomycetaceae</taxon>
        <taxon>Lindgomyces</taxon>
    </lineage>
</organism>
<evidence type="ECO:0000313" key="1">
    <source>
        <dbReference type="EMBL" id="KAF2468521.1"/>
    </source>
</evidence>
<protein>
    <submittedName>
        <fullName evidence="1">Uncharacterized protein</fullName>
    </submittedName>
</protein>
<keyword evidence="2" id="KW-1185">Reference proteome</keyword>
<reference evidence="1" key="1">
    <citation type="journal article" date="2020" name="Stud. Mycol.">
        <title>101 Dothideomycetes genomes: a test case for predicting lifestyles and emergence of pathogens.</title>
        <authorList>
            <person name="Haridas S."/>
            <person name="Albert R."/>
            <person name="Binder M."/>
            <person name="Bloem J."/>
            <person name="Labutti K."/>
            <person name="Salamov A."/>
            <person name="Andreopoulos B."/>
            <person name="Baker S."/>
            <person name="Barry K."/>
            <person name="Bills G."/>
            <person name="Bluhm B."/>
            <person name="Cannon C."/>
            <person name="Castanera R."/>
            <person name="Culley D."/>
            <person name="Daum C."/>
            <person name="Ezra D."/>
            <person name="Gonzalez J."/>
            <person name="Henrissat B."/>
            <person name="Kuo A."/>
            <person name="Liang C."/>
            <person name="Lipzen A."/>
            <person name="Lutzoni F."/>
            <person name="Magnuson J."/>
            <person name="Mondo S."/>
            <person name="Nolan M."/>
            <person name="Ohm R."/>
            <person name="Pangilinan J."/>
            <person name="Park H.-J."/>
            <person name="Ramirez L."/>
            <person name="Alfaro M."/>
            <person name="Sun H."/>
            <person name="Tritt A."/>
            <person name="Yoshinaga Y."/>
            <person name="Zwiers L.-H."/>
            <person name="Turgeon B."/>
            <person name="Goodwin S."/>
            <person name="Spatafora J."/>
            <person name="Crous P."/>
            <person name="Grigoriev I."/>
        </authorList>
    </citation>
    <scope>NUCLEOTIDE SEQUENCE</scope>
    <source>
        <strain evidence="1">ATCC 200398</strain>
    </source>
</reference>
<sequence length="596" mass="67222">MSLFDAAPSSAAIVSNFNPPSNCAFSPPFGLQSSSWLPIATPDEQMDWDRLNSSLPHRTSRHCFSSTSKEDTRNGLRTYPPSVFLDPEPRCIPETDLGDKYRWKKCHLLSLPREIRLEIYRYILTDTSAPSLLVKIDRQPFLPCYKLTRSPTPKLKFSHEPRRSSPISLDILRANHFTYEEALPILYERAKFMPLHLDGLLPLFVSKLSSRAVSCIRRVCLPIPIIAAPINLSNDRSKQFTNWAVTCAQVALRGTLREVEIHGDWAVFQSGSNRRQLLRPLCKIKAQKVFVADLPCGDDTLDYNGQFQGILQQTEAELKAEAGLRKQRTEAEAVERAKRNEHYGNQTQHSWAVGHNAHLASSLYRVTTSPPGPNCSDLRNSSDHAQRSISSTQTMEDWCRWAEENLRRMEQDLSLVPGIKQFEKELEEHANPRPSEDTPAYENLKEPPEHHSGEGEESKILHKGGVDAEQWDLVSVRSGTSTPKTSRPESVILQQTDDEEWVDTASTLVGNDGIEKDQSDTETGLSVPFHRAKLHSGLENRQVWNLHTKNVKLKTVTCKPEARPRFYHQPNPLSPSSPPDPLTSTSPTPSQVKHNS</sequence>
<evidence type="ECO:0000313" key="2">
    <source>
        <dbReference type="Proteomes" id="UP000799755"/>
    </source>
</evidence>
<dbReference type="EMBL" id="MU003515">
    <property type="protein sequence ID" value="KAF2468521.1"/>
    <property type="molecule type" value="Genomic_DNA"/>
</dbReference>
<dbReference type="Proteomes" id="UP000799755">
    <property type="component" value="Unassembled WGS sequence"/>
</dbReference>
<name>A0ACB6QNN9_9PLEO</name>
<accession>A0ACB6QNN9</accession>
<proteinExistence type="predicted"/>